<keyword evidence="2" id="KW-0813">Transport</keyword>
<evidence type="ECO:0000256" key="3">
    <source>
        <dbReference type="ARBA" id="ARBA00022692"/>
    </source>
</evidence>
<keyword evidence="5 6" id="KW-0472">Membrane</keyword>
<dbReference type="eggNOG" id="COG2211">
    <property type="taxonomic scope" value="Bacteria"/>
</dbReference>
<dbReference type="HOGENOM" id="CLU_029352_1_1_6"/>
<feature type="transmembrane region" description="Helical" evidence="6">
    <location>
        <begin position="90"/>
        <end position="107"/>
    </location>
</feature>
<keyword evidence="8" id="KW-1185">Reference proteome</keyword>
<dbReference type="InterPro" id="IPR011701">
    <property type="entry name" value="MFS"/>
</dbReference>
<evidence type="ECO:0000256" key="4">
    <source>
        <dbReference type="ARBA" id="ARBA00022989"/>
    </source>
</evidence>
<dbReference type="RefSeq" id="WP_011467362.1">
    <property type="nucleotide sequence ID" value="NC_007912.1"/>
</dbReference>
<feature type="transmembrane region" description="Helical" evidence="6">
    <location>
        <begin position="150"/>
        <end position="174"/>
    </location>
</feature>
<dbReference type="GeneID" id="98612561"/>
<sequence length="528" mass="57067">MHNRTFSDTLLLYANRRVASIFVLGIASGLPWVIIGSSLTLWLKEAGISRSEIGFAGLIFTAYAANFLWSPLVDQLKIPALQKLGQRKSWLLACQLVLVGSCVLMSLCDPASNAKQLVLFGLMVAMASATQDIAIDAYRVDSFAPQEREYISAAAGAATAGWWTGYAGLGYIPLMLSDLNWSWPELFLLLAAMCAAVCAIAMFGPKPQYSGNANQQELYSGYLKKVSHCNQSNKLQLTAYLLLPFLAIAWTVAGSPGLPASITDSPRYIWLSVCVIVTLITTAGIKVAALDKGATQQLQPSALDKPLAWLLLSLAAPLRDFVMRNGLQVACAIFSFILLFKVGEAFLGRMSIVFYKEVGFSNTDIANYSKMLTWIVTIVCSLAGGIVNAHFGLIRGLVVSGCAMALTNLMFAWIALAGPEIPLYVATIILDGFAQAWSTVAFASFIALLCNHNFSATQYALLVSIGNLGRTTLSSFSGQAVDWLNGNWPLFFVLTTLMVIPSLLILRWLSRNLPDVGQHGSRASNKGT</sequence>
<dbReference type="GO" id="GO:0022857">
    <property type="term" value="F:transmembrane transporter activity"/>
    <property type="evidence" value="ECO:0007669"/>
    <property type="project" value="InterPro"/>
</dbReference>
<dbReference type="PANTHER" id="PTHR12778:SF10">
    <property type="entry name" value="MAJOR FACILITATOR SUPERFAMILY DOMAIN-CONTAINING PROTEIN 3"/>
    <property type="match status" value="1"/>
</dbReference>
<dbReference type="InterPro" id="IPR036259">
    <property type="entry name" value="MFS_trans_sf"/>
</dbReference>
<feature type="transmembrane region" description="Helical" evidence="6">
    <location>
        <begin position="237"/>
        <end position="256"/>
    </location>
</feature>
<dbReference type="STRING" id="203122.Sde_0879"/>
<dbReference type="Proteomes" id="UP000001947">
    <property type="component" value="Chromosome"/>
</dbReference>
<dbReference type="NCBIfam" id="TIGR00901">
    <property type="entry name" value="2A0125"/>
    <property type="match status" value="1"/>
</dbReference>
<feature type="transmembrane region" description="Helical" evidence="6">
    <location>
        <begin position="186"/>
        <end position="204"/>
    </location>
</feature>
<evidence type="ECO:0000256" key="2">
    <source>
        <dbReference type="ARBA" id="ARBA00022448"/>
    </source>
</evidence>
<reference evidence="7 8" key="1">
    <citation type="journal article" date="2008" name="PLoS Genet.">
        <title>Complete genome sequence of the complex carbohydrate-degrading marine bacterium, Saccharophagus degradans strain 2-40 T.</title>
        <authorList>
            <person name="Weiner R.M."/>
            <person name="Taylor L.E.II."/>
            <person name="Henrissat B."/>
            <person name="Hauser L."/>
            <person name="Land M."/>
            <person name="Coutinho P.M."/>
            <person name="Rancurel C."/>
            <person name="Saunders E.H."/>
            <person name="Longmire A.G."/>
            <person name="Zhang H."/>
            <person name="Bayer E.A."/>
            <person name="Gilbert H.J."/>
            <person name="Larimer F."/>
            <person name="Zhulin I.B."/>
            <person name="Ekborg N.A."/>
            <person name="Lamed R."/>
            <person name="Richardson P.M."/>
            <person name="Borovok I."/>
            <person name="Hutcheson S."/>
        </authorList>
    </citation>
    <scope>NUCLEOTIDE SEQUENCE [LARGE SCALE GENOMIC DNA]</scope>
    <source>
        <strain evidence="8">2-40 / ATCC 43961 / DSM 17024</strain>
    </source>
</reference>
<gene>
    <name evidence="7" type="ordered locus">Sde_0879</name>
</gene>
<feature type="transmembrane region" description="Helical" evidence="6">
    <location>
        <begin position="393"/>
        <end position="416"/>
    </location>
</feature>
<keyword evidence="4 6" id="KW-1133">Transmembrane helix</keyword>
<accession>Q21MD8</accession>
<feature type="transmembrane region" description="Helical" evidence="6">
    <location>
        <begin position="325"/>
        <end position="347"/>
    </location>
</feature>
<dbReference type="Pfam" id="PF07690">
    <property type="entry name" value="MFS_1"/>
    <property type="match status" value="1"/>
</dbReference>
<evidence type="ECO:0000256" key="6">
    <source>
        <dbReference type="SAM" id="Phobius"/>
    </source>
</evidence>
<dbReference type="EMBL" id="CP000282">
    <property type="protein sequence ID" value="ABD80141.1"/>
    <property type="molecule type" value="Genomic_DNA"/>
</dbReference>
<dbReference type="AlphaFoldDB" id="Q21MD8"/>
<feature type="transmembrane region" description="Helical" evidence="6">
    <location>
        <begin position="119"/>
        <end position="138"/>
    </location>
</feature>
<dbReference type="InterPro" id="IPR004752">
    <property type="entry name" value="AmpG_permease/AT-1"/>
</dbReference>
<feature type="transmembrane region" description="Helical" evidence="6">
    <location>
        <begin position="268"/>
        <end position="290"/>
    </location>
</feature>
<evidence type="ECO:0000256" key="1">
    <source>
        <dbReference type="ARBA" id="ARBA00004141"/>
    </source>
</evidence>
<keyword evidence="3 6" id="KW-0812">Transmembrane</keyword>
<name>Q21MD8_SACD2</name>
<dbReference type="SUPFAM" id="SSF103473">
    <property type="entry name" value="MFS general substrate transporter"/>
    <property type="match status" value="1"/>
</dbReference>
<dbReference type="PANTHER" id="PTHR12778">
    <property type="entry name" value="SOLUTE CARRIER FAMILY 33 ACETYL-COA TRANSPORTER -RELATED"/>
    <property type="match status" value="1"/>
</dbReference>
<feature type="transmembrane region" description="Helical" evidence="6">
    <location>
        <begin position="368"/>
        <end position="387"/>
    </location>
</feature>
<dbReference type="OrthoDB" id="9787815at2"/>
<feature type="transmembrane region" description="Helical" evidence="6">
    <location>
        <begin position="488"/>
        <end position="509"/>
    </location>
</feature>
<dbReference type="GO" id="GO:0016020">
    <property type="term" value="C:membrane"/>
    <property type="evidence" value="ECO:0007669"/>
    <property type="project" value="UniProtKB-SubCell"/>
</dbReference>
<evidence type="ECO:0000313" key="7">
    <source>
        <dbReference type="EMBL" id="ABD80141.1"/>
    </source>
</evidence>
<feature type="transmembrane region" description="Helical" evidence="6">
    <location>
        <begin position="21"/>
        <end position="41"/>
    </location>
</feature>
<dbReference type="KEGG" id="sde:Sde_0879"/>
<feature type="transmembrane region" description="Helical" evidence="6">
    <location>
        <begin position="423"/>
        <end position="449"/>
    </location>
</feature>
<comment type="subcellular location">
    <subcellularLocation>
        <location evidence="1">Membrane</location>
        <topology evidence="1">Multi-pass membrane protein</topology>
    </subcellularLocation>
</comment>
<protein>
    <submittedName>
        <fullName evidence="7">Major facilitator superfamily MFS_1</fullName>
    </submittedName>
</protein>
<evidence type="ECO:0000313" key="8">
    <source>
        <dbReference type="Proteomes" id="UP000001947"/>
    </source>
</evidence>
<proteinExistence type="predicted"/>
<evidence type="ECO:0000256" key="5">
    <source>
        <dbReference type="ARBA" id="ARBA00023136"/>
    </source>
</evidence>
<feature type="transmembrane region" description="Helical" evidence="6">
    <location>
        <begin position="53"/>
        <end position="69"/>
    </location>
</feature>
<dbReference type="Gene3D" id="1.20.1250.20">
    <property type="entry name" value="MFS general substrate transporter like domains"/>
    <property type="match status" value="2"/>
</dbReference>
<organism evidence="7 8">
    <name type="scientific">Saccharophagus degradans (strain 2-40 / ATCC 43961 / DSM 17024)</name>
    <dbReference type="NCBI Taxonomy" id="203122"/>
    <lineage>
        <taxon>Bacteria</taxon>
        <taxon>Pseudomonadati</taxon>
        <taxon>Pseudomonadota</taxon>
        <taxon>Gammaproteobacteria</taxon>
        <taxon>Cellvibrionales</taxon>
        <taxon>Cellvibrionaceae</taxon>
        <taxon>Saccharophagus</taxon>
    </lineage>
</organism>